<evidence type="ECO:0000313" key="3">
    <source>
        <dbReference type="EMBL" id="NEN76213.1"/>
    </source>
</evidence>
<name>A0A6L9Y7B3_9BURK</name>
<protein>
    <submittedName>
        <fullName evidence="3">Uncharacterized protein</fullName>
    </submittedName>
</protein>
<keyword evidence="4" id="KW-1185">Reference proteome</keyword>
<reference evidence="3 4" key="1">
    <citation type="submission" date="2020-02" db="EMBL/GenBank/DDBJ databases">
        <title>Pelistega sp. NLN82 were isolated from wild rodents of the Hainan Island.</title>
        <authorList>
            <person name="Niu N."/>
            <person name="Zhou J."/>
        </authorList>
    </citation>
    <scope>NUCLEOTIDE SEQUENCE [LARGE SCALE GENOMIC DNA]</scope>
    <source>
        <strain evidence="3 4">NLN82</strain>
    </source>
</reference>
<gene>
    <name evidence="3" type="ORF">F9B74_07745</name>
</gene>
<organism evidence="3 4">
    <name type="scientific">Pelistega ratti</name>
    <dbReference type="NCBI Taxonomy" id="2652177"/>
    <lineage>
        <taxon>Bacteria</taxon>
        <taxon>Pseudomonadati</taxon>
        <taxon>Pseudomonadota</taxon>
        <taxon>Betaproteobacteria</taxon>
        <taxon>Burkholderiales</taxon>
        <taxon>Alcaligenaceae</taxon>
        <taxon>Pelistega</taxon>
    </lineage>
</organism>
<comment type="caution">
    <text evidence="3">The sequence shown here is derived from an EMBL/GenBank/DDBJ whole genome shotgun (WGS) entry which is preliminary data.</text>
</comment>
<keyword evidence="2" id="KW-0812">Transmembrane</keyword>
<evidence type="ECO:0000313" key="4">
    <source>
        <dbReference type="Proteomes" id="UP000477651"/>
    </source>
</evidence>
<proteinExistence type="predicted"/>
<sequence>MMWLLILLLTIILWFFVDNIVIAGILAMFSVYLYDKSRMLYQIKQYEKEQLRSHNGAEDTQGQHPSSEVNPSVQSHQLDRD</sequence>
<keyword evidence="2" id="KW-0472">Membrane</keyword>
<feature type="transmembrane region" description="Helical" evidence="2">
    <location>
        <begin position="6"/>
        <end position="34"/>
    </location>
</feature>
<feature type="compositionally biased region" description="Polar residues" evidence="1">
    <location>
        <begin position="58"/>
        <end position="81"/>
    </location>
</feature>
<keyword evidence="2" id="KW-1133">Transmembrane helix</keyword>
<dbReference type="Proteomes" id="UP000477651">
    <property type="component" value="Unassembled WGS sequence"/>
</dbReference>
<dbReference type="AlphaFoldDB" id="A0A6L9Y7B3"/>
<feature type="region of interest" description="Disordered" evidence="1">
    <location>
        <begin position="52"/>
        <end position="81"/>
    </location>
</feature>
<accession>A0A6L9Y7B3</accession>
<dbReference type="RefSeq" id="WP_159990317.1">
    <property type="nucleotide sequence ID" value="NZ_CP047165.1"/>
</dbReference>
<evidence type="ECO:0000256" key="1">
    <source>
        <dbReference type="SAM" id="MobiDB-lite"/>
    </source>
</evidence>
<dbReference type="EMBL" id="JAAGYR010000014">
    <property type="protein sequence ID" value="NEN76213.1"/>
    <property type="molecule type" value="Genomic_DNA"/>
</dbReference>
<evidence type="ECO:0000256" key="2">
    <source>
        <dbReference type="SAM" id="Phobius"/>
    </source>
</evidence>